<dbReference type="PANTHER" id="PTHR11680:SF35">
    <property type="entry name" value="SERINE HYDROXYMETHYLTRANSFERASE 1"/>
    <property type="match status" value="1"/>
</dbReference>
<dbReference type="PROSITE" id="PS00096">
    <property type="entry name" value="SHMT"/>
    <property type="match status" value="1"/>
</dbReference>
<dbReference type="UniPathway" id="UPA00288">
    <property type="reaction ID" value="UER01023"/>
</dbReference>
<dbReference type="GO" id="GO:0019264">
    <property type="term" value="P:glycine biosynthetic process from serine"/>
    <property type="evidence" value="ECO:0007669"/>
    <property type="project" value="UniProtKB-UniRule"/>
</dbReference>
<comment type="similarity">
    <text evidence="3 11">Belongs to the SHMT family.</text>
</comment>
<evidence type="ECO:0000256" key="12">
    <source>
        <dbReference type="PIRSR" id="PIRSR000412-50"/>
    </source>
</evidence>
<evidence type="ECO:0000256" key="9">
    <source>
        <dbReference type="ARBA" id="ARBA00051216"/>
    </source>
</evidence>
<proteinExistence type="inferred from homology"/>
<dbReference type="PANTHER" id="PTHR11680">
    <property type="entry name" value="SERINE HYDROXYMETHYLTRANSFERASE"/>
    <property type="match status" value="1"/>
</dbReference>
<accession>A0A2P1P7N0</accession>
<reference evidence="14 15" key="1">
    <citation type="submission" date="2018-03" db="EMBL/GenBank/DDBJ databases">
        <title>A gene transfer event suggests a long-term partnership between eustigmatophyte algae and a novel lineage of endosymbiotic bacteria.</title>
        <authorList>
            <person name="Yurchenko T."/>
            <person name="Sevcikova T."/>
            <person name="Pribyl P."/>
            <person name="El Karkouri K."/>
            <person name="Klimes V."/>
            <person name="Amaral R."/>
            <person name="Zbrankova V."/>
            <person name="Kim E."/>
            <person name="Raoult D."/>
            <person name="Santos L.M.A."/>
            <person name="Elias M."/>
        </authorList>
    </citation>
    <scope>NUCLEOTIDE SEQUENCE [LARGE SCALE GENOMIC DNA]</scope>
    <source>
        <strain evidence="14">CCALA 838</strain>
    </source>
</reference>
<evidence type="ECO:0000256" key="5">
    <source>
        <dbReference type="ARBA" id="ARBA00022490"/>
    </source>
</evidence>
<dbReference type="FunFam" id="3.40.640.10:FF:000001">
    <property type="entry name" value="Serine hydroxymethyltransferase"/>
    <property type="match status" value="1"/>
</dbReference>
<dbReference type="RefSeq" id="WP_106874148.1">
    <property type="nucleotide sequence ID" value="NZ_CP027845.1"/>
</dbReference>
<dbReference type="GO" id="GO:0035999">
    <property type="term" value="P:tetrahydrofolate interconversion"/>
    <property type="evidence" value="ECO:0007669"/>
    <property type="project" value="UniProtKB-UniRule"/>
</dbReference>
<comment type="catalytic activity">
    <reaction evidence="9">
        <text>(6R)-5,10-methylene-5,6,7,8-tetrahydrofolate + D-alanine + H2O = 2-methylserine + (6S)-5,6,7,8-tetrahydrofolate</text>
        <dbReference type="Rhea" id="RHEA:10064"/>
        <dbReference type="ChEBI" id="CHEBI:15377"/>
        <dbReference type="ChEBI" id="CHEBI:15636"/>
        <dbReference type="ChEBI" id="CHEBI:57416"/>
        <dbReference type="ChEBI" id="CHEBI:57453"/>
        <dbReference type="ChEBI" id="CHEBI:58275"/>
        <dbReference type="EC" id="2.1.2.7"/>
    </reaction>
</comment>
<dbReference type="GO" id="GO:0050413">
    <property type="term" value="F:D-alanine 2-hydroxymethyltransferase activity"/>
    <property type="evidence" value="ECO:0007669"/>
    <property type="project" value="UniProtKB-EC"/>
</dbReference>
<keyword evidence="6 11" id="KW-0554">One-carbon metabolism</keyword>
<dbReference type="KEGG" id="ptc:phytr_3260"/>
<sequence>MQDNIINDLIELEAKRQNEQVCLIASENFASKAVRKAQGSILTNKYAEGYPGKRYYGGCEFVDQIEEIAINRAKKLFGAEYVNVQPHSGSQANQAAFLALLKPGDTILSLSLSAGGHLTHGSKVNMSGKWFNVVHYNLDPKTYLIDYNEIERCALEYKPQLIIAGFSAYSRSIDFDIFRKIADKVGAYLLADIAHIAGLIAAGFHQNPIDLADIVTSTTHKTLRGPRGGIMMSNNQDIMKKLNSAVFPGMQGGPLMHVIGAKAVGFGENLQPEFKDYINQVIKNSQACASALISKGYDVLTEGTDNHMVLIDLRSKGITGKDAESALESVGIICNKNMIPFDPAPPAVTSGIRIGTPACTTKGFKEGDFVYIADLIAEVLGGLNKFEKVKTDISDKVYNLSQKFAFV</sequence>
<dbReference type="InterPro" id="IPR015422">
    <property type="entry name" value="PyrdxlP-dep_Trfase_small"/>
</dbReference>
<dbReference type="EMBL" id="CP027845">
    <property type="protein sequence ID" value="AVP87280.1"/>
    <property type="molecule type" value="Genomic_DNA"/>
</dbReference>
<comment type="function">
    <text evidence="10">Catalyzes the reversible interconversion of alpha-methyl-L-serine to D-alanine with tetrahydrofolate (THF) serving as the one-carbon carrier. Cannot use alpha-methyl-D-serine, L-serine, D-serine or L-alanine.</text>
</comment>
<dbReference type="SUPFAM" id="SSF53383">
    <property type="entry name" value="PLP-dependent transferases"/>
    <property type="match status" value="1"/>
</dbReference>
<dbReference type="Gene3D" id="3.90.1150.10">
    <property type="entry name" value="Aspartate Aminotransferase, domain 1"/>
    <property type="match status" value="1"/>
</dbReference>
<comment type="function">
    <text evidence="11">Catalyzes the reversible interconversion of serine and glycine with tetrahydrofolate (THF) serving as the one-carbon carrier. This reaction serves as the major source of one-carbon groups required for the biosynthesis of purines, thymidylate, methionine, and other important biomolecules. Also exhibits THF-independent aldolase activity toward beta-hydroxyamino acids, producing glycine and aldehydes, via a retro-aldol mechanism.</text>
</comment>
<dbReference type="Proteomes" id="UP000241762">
    <property type="component" value="Chromosome"/>
</dbReference>
<comment type="cofactor">
    <cofactor evidence="1 11 12">
        <name>pyridoxal 5'-phosphate</name>
        <dbReference type="ChEBI" id="CHEBI:597326"/>
    </cofactor>
</comment>
<dbReference type="InterPro" id="IPR001085">
    <property type="entry name" value="Ser_HO-MeTrfase"/>
</dbReference>
<feature type="binding site" evidence="11">
    <location>
        <begin position="116"/>
        <end position="118"/>
    </location>
    <ligand>
        <name>(6S)-5,6,7,8-tetrahydrofolate</name>
        <dbReference type="ChEBI" id="CHEBI:57453"/>
    </ligand>
</feature>
<gene>
    <name evidence="11" type="primary">glyA</name>
    <name evidence="14" type="ORF">phytr_3260</name>
</gene>
<keyword evidence="8 11" id="KW-0663">Pyridoxal phosphate</keyword>
<name>A0A2P1P7N0_9RICK</name>
<protein>
    <recommendedName>
        <fullName evidence="11">Serine hydroxymethyltransferase</fullName>
        <shortName evidence="11">SHMT</shortName>
        <shortName evidence="11">Serine methylase</shortName>
        <ecNumber evidence="11">2.1.2.1</ecNumber>
    </recommendedName>
</protein>
<dbReference type="GO" id="GO:0005829">
    <property type="term" value="C:cytosol"/>
    <property type="evidence" value="ECO:0007669"/>
    <property type="project" value="TreeGrafter"/>
</dbReference>
<evidence type="ECO:0000256" key="4">
    <source>
        <dbReference type="ARBA" id="ARBA00011738"/>
    </source>
</evidence>
<dbReference type="NCBIfam" id="NF000586">
    <property type="entry name" value="PRK00011.1"/>
    <property type="match status" value="1"/>
</dbReference>
<keyword evidence="11" id="KW-0028">Amino-acid biosynthesis</keyword>
<dbReference type="GO" id="GO:0030170">
    <property type="term" value="F:pyridoxal phosphate binding"/>
    <property type="evidence" value="ECO:0007669"/>
    <property type="project" value="UniProtKB-UniRule"/>
</dbReference>
<evidence type="ECO:0000256" key="3">
    <source>
        <dbReference type="ARBA" id="ARBA00006376"/>
    </source>
</evidence>
<keyword evidence="5 11" id="KW-0963">Cytoplasm</keyword>
<evidence type="ECO:0000313" key="15">
    <source>
        <dbReference type="Proteomes" id="UP000241762"/>
    </source>
</evidence>
<dbReference type="UniPathway" id="UPA00193"/>
<dbReference type="InterPro" id="IPR015421">
    <property type="entry name" value="PyrdxlP-dep_Trfase_major"/>
</dbReference>
<comment type="catalytic activity">
    <reaction evidence="11">
        <text>(6R)-5,10-methylene-5,6,7,8-tetrahydrofolate + glycine + H2O = (6S)-5,6,7,8-tetrahydrofolate + L-serine</text>
        <dbReference type="Rhea" id="RHEA:15481"/>
        <dbReference type="ChEBI" id="CHEBI:15377"/>
        <dbReference type="ChEBI" id="CHEBI:15636"/>
        <dbReference type="ChEBI" id="CHEBI:33384"/>
        <dbReference type="ChEBI" id="CHEBI:57305"/>
        <dbReference type="ChEBI" id="CHEBI:57453"/>
        <dbReference type="EC" id="2.1.2.1"/>
    </reaction>
</comment>
<dbReference type="GO" id="GO:0008168">
    <property type="term" value="F:methyltransferase activity"/>
    <property type="evidence" value="ECO:0007669"/>
    <property type="project" value="UniProtKB-KW"/>
</dbReference>
<keyword evidence="15" id="KW-1185">Reference proteome</keyword>
<feature type="modified residue" description="N6-(pyridoxal phosphate)lysine" evidence="11 12">
    <location>
        <position position="221"/>
    </location>
</feature>
<dbReference type="GO" id="GO:0004372">
    <property type="term" value="F:glycine hydroxymethyltransferase activity"/>
    <property type="evidence" value="ECO:0007669"/>
    <property type="project" value="UniProtKB-UniRule"/>
</dbReference>
<dbReference type="EC" id="2.1.2.1" evidence="11"/>
<comment type="caution">
    <text evidence="11">Lacks conserved residue(s) required for the propagation of feature annotation.</text>
</comment>
<evidence type="ECO:0000256" key="10">
    <source>
        <dbReference type="ARBA" id="ARBA00057572"/>
    </source>
</evidence>
<dbReference type="OrthoDB" id="9803846at2"/>
<evidence type="ECO:0000256" key="11">
    <source>
        <dbReference type="HAMAP-Rule" id="MF_00051"/>
    </source>
</evidence>
<evidence type="ECO:0000259" key="13">
    <source>
        <dbReference type="Pfam" id="PF00464"/>
    </source>
</evidence>
<comment type="subunit">
    <text evidence="4 11">Homodimer.</text>
</comment>
<dbReference type="Gene3D" id="3.40.640.10">
    <property type="entry name" value="Type I PLP-dependent aspartate aminotransferase-like (Major domain)"/>
    <property type="match status" value="1"/>
</dbReference>
<evidence type="ECO:0000256" key="8">
    <source>
        <dbReference type="ARBA" id="ARBA00022898"/>
    </source>
</evidence>
<keyword evidence="7 11" id="KW-0808">Transferase</keyword>
<dbReference type="InterPro" id="IPR015424">
    <property type="entry name" value="PyrdxlP-dep_Trfase"/>
</dbReference>
<evidence type="ECO:0000256" key="1">
    <source>
        <dbReference type="ARBA" id="ARBA00001933"/>
    </source>
</evidence>
<dbReference type="AlphaFoldDB" id="A0A2P1P7N0"/>
<dbReference type="InterPro" id="IPR039429">
    <property type="entry name" value="SHMT-like_dom"/>
</dbReference>
<evidence type="ECO:0000256" key="7">
    <source>
        <dbReference type="ARBA" id="ARBA00022679"/>
    </source>
</evidence>
<feature type="binding site" evidence="11">
    <location>
        <position position="112"/>
    </location>
    <ligand>
        <name>(6S)-5,6,7,8-tetrahydrofolate</name>
        <dbReference type="ChEBI" id="CHEBI:57453"/>
    </ligand>
</feature>
<dbReference type="Pfam" id="PF00464">
    <property type="entry name" value="SHMT"/>
    <property type="match status" value="1"/>
</dbReference>
<dbReference type="HAMAP" id="MF_00051">
    <property type="entry name" value="SHMT"/>
    <property type="match status" value="1"/>
</dbReference>
<feature type="domain" description="Serine hydroxymethyltransferase-like" evidence="13">
    <location>
        <begin position="2"/>
        <end position="376"/>
    </location>
</feature>
<dbReference type="InterPro" id="IPR049943">
    <property type="entry name" value="Ser_HO-MeTrfase-like"/>
</dbReference>
<keyword evidence="14" id="KW-0489">Methyltransferase</keyword>
<dbReference type="GO" id="GO:0032259">
    <property type="term" value="P:methylation"/>
    <property type="evidence" value="ECO:0007669"/>
    <property type="project" value="UniProtKB-KW"/>
</dbReference>
<comment type="pathway">
    <text evidence="11">Amino-acid biosynthesis; glycine biosynthesis; glycine from L-serine: step 1/1.</text>
</comment>
<feature type="site" description="Plays an important role in substrate specificity" evidence="11">
    <location>
        <position position="220"/>
    </location>
</feature>
<dbReference type="InterPro" id="IPR019798">
    <property type="entry name" value="Ser_HO-MeTrfase_PLP_BS"/>
</dbReference>
<organism evidence="14 15">
    <name type="scientific">Candidatus Phycorickettsia trachydisci</name>
    <dbReference type="NCBI Taxonomy" id="2115978"/>
    <lineage>
        <taxon>Bacteria</taxon>
        <taxon>Pseudomonadati</taxon>
        <taxon>Pseudomonadota</taxon>
        <taxon>Alphaproteobacteria</taxon>
        <taxon>Rickettsiales</taxon>
        <taxon>Rickettsiaceae</taxon>
        <taxon>Candidatus Phycorickettsia</taxon>
    </lineage>
</organism>
<evidence type="ECO:0000256" key="6">
    <source>
        <dbReference type="ARBA" id="ARBA00022563"/>
    </source>
</evidence>
<evidence type="ECO:0000256" key="2">
    <source>
        <dbReference type="ARBA" id="ARBA00004496"/>
    </source>
</evidence>
<evidence type="ECO:0000313" key="14">
    <source>
        <dbReference type="EMBL" id="AVP87280.1"/>
    </source>
</evidence>
<comment type="pathway">
    <text evidence="11">One-carbon metabolism; tetrahydrofolate interconversion.</text>
</comment>
<comment type="subcellular location">
    <subcellularLocation>
        <location evidence="2 11">Cytoplasm</location>
    </subcellularLocation>
</comment>
<dbReference type="CDD" id="cd00378">
    <property type="entry name" value="SHMT"/>
    <property type="match status" value="1"/>
</dbReference>
<dbReference type="PIRSF" id="PIRSF000412">
    <property type="entry name" value="SHMT"/>
    <property type="match status" value="1"/>
</dbReference>